<organism evidence="7 8">
    <name type="scientific">Stylonychia lemnae</name>
    <name type="common">Ciliate</name>
    <dbReference type="NCBI Taxonomy" id="5949"/>
    <lineage>
        <taxon>Eukaryota</taxon>
        <taxon>Sar</taxon>
        <taxon>Alveolata</taxon>
        <taxon>Ciliophora</taxon>
        <taxon>Intramacronucleata</taxon>
        <taxon>Spirotrichea</taxon>
        <taxon>Stichotrichia</taxon>
        <taxon>Sporadotrichida</taxon>
        <taxon>Oxytrichidae</taxon>
        <taxon>Stylonychinae</taxon>
        <taxon>Stylonychia</taxon>
    </lineage>
</organism>
<dbReference type="Gene3D" id="3.90.70.10">
    <property type="entry name" value="Cysteine proteinases"/>
    <property type="match status" value="1"/>
</dbReference>
<dbReference type="AlphaFoldDB" id="A0A078AB47"/>
<evidence type="ECO:0000256" key="4">
    <source>
        <dbReference type="ARBA" id="ARBA00022807"/>
    </source>
</evidence>
<evidence type="ECO:0000256" key="5">
    <source>
        <dbReference type="PROSITE-ProRule" id="PRU00239"/>
    </source>
</evidence>
<evidence type="ECO:0000256" key="2">
    <source>
        <dbReference type="ARBA" id="ARBA00022670"/>
    </source>
</evidence>
<comment type="caution">
    <text evidence="5">Lacks conserved residue(s) required for the propagation of feature annotation.</text>
</comment>
<dbReference type="EMBL" id="CCKQ01006697">
    <property type="protein sequence ID" value="CDW78018.1"/>
    <property type="molecule type" value="Genomic_DNA"/>
</dbReference>
<keyword evidence="3" id="KW-0378">Hydrolase</keyword>
<reference evidence="7 8" key="1">
    <citation type="submission" date="2014-06" db="EMBL/GenBank/DDBJ databases">
        <authorList>
            <person name="Swart Estienne"/>
        </authorList>
    </citation>
    <scope>NUCLEOTIDE SEQUENCE [LARGE SCALE GENOMIC DNA]</scope>
    <source>
        <strain evidence="7 8">130c</strain>
    </source>
</reference>
<dbReference type="Pfam" id="PF00648">
    <property type="entry name" value="Peptidase_C2"/>
    <property type="match status" value="1"/>
</dbReference>
<evidence type="ECO:0000259" key="6">
    <source>
        <dbReference type="PROSITE" id="PS50203"/>
    </source>
</evidence>
<keyword evidence="2 7" id="KW-0645">Protease</keyword>
<dbReference type="OMA" id="RIKICKN"/>
<protein>
    <submittedName>
        <fullName evidence="7">Calpain family cysteine protease containing protein</fullName>
    </submittedName>
</protein>
<gene>
    <name evidence="7" type="primary">Contig17879.g19004</name>
    <name evidence="7" type="ORF">STYLEM_6987</name>
</gene>
<proteinExistence type="inferred from homology"/>
<dbReference type="CDD" id="cd00044">
    <property type="entry name" value="CysPc"/>
    <property type="match status" value="1"/>
</dbReference>
<dbReference type="PANTHER" id="PTHR10183:SF379">
    <property type="entry name" value="CALPAIN-5"/>
    <property type="match status" value="1"/>
</dbReference>
<evidence type="ECO:0000313" key="8">
    <source>
        <dbReference type="Proteomes" id="UP000039865"/>
    </source>
</evidence>
<dbReference type="PANTHER" id="PTHR10183">
    <property type="entry name" value="CALPAIN"/>
    <property type="match status" value="1"/>
</dbReference>
<feature type="domain" description="Calpain catalytic" evidence="6">
    <location>
        <begin position="143"/>
        <end position="467"/>
    </location>
</feature>
<comment type="similarity">
    <text evidence="1">Belongs to the peptidase C2 family.</text>
</comment>
<dbReference type="PROSITE" id="PS50203">
    <property type="entry name" value="CALPAIN_CAT"/>
    <property type="match status" value="1"/>
</dbReference>
<dbReference type="PRINTS" id="PR00704">
    <property type="entry name" value="CALPAIN"/>
</dbReference>
<keyword evidence="4" id="KW-0788">Thiol protease</keyword>
<dbReference type="InParanoid" id="A0A078AB47"/>
<dbReference type="GO" id="GO:0006508">
    <property type="term" value="P:proteolysis"/>
    <property type="evidence" value="ECO:0007669"/>
    <property type="project" value="UniProtKB-KW"/>
</dbReference>
<dbReference type="InterPro" id="IPR001300">
    <property type="entry name" value="Peptidase_C2_calpain_cat"/>
</dbReference>
<dbReference type="SUPFAM" id="SSF54001">
    <property type="entry name" value="Cysteine proteinases"/>
    <property type="match status" value="1"/>
</dbReference>
<dbReference type="Gene3D" id="1.10.238.10">
    <property type="entry name" value="EF-hand"/>
    <property type="match status" value="1"/>
</dbReference>
<dbReference type="GO" id="GO:0004198">
    <property type="term" value="F:calcium-dependent cysteine-type endopeptidase activity"/>
    <property type="evidence" value="ECO:0007669"/>
    <property type="project" value="InterPro"/>
</dbReference>
<dbReference type="OrthoDB" id="268518at2759"/>
<evidence type="ECO:0000256" key="1">
    <source>
        <dbReference type="ARBA" id="ARBA00007623"/>
    </source>
</evidence>
<dbReference type="Proteomes" id="UP000039865">
    <property type="component" value="Unassembled WGS sequence"/>
</dbReference>
<accession>A0A078AB47</accession>
<keyword evidence="8" id="KW-1185">Reference proteome</keyword>
<dbReference type="SMART" id="SM00230">
    <property type="entry name" value="CysPc"/>
    <property type="match status" value="1"/>
</dbReference>
<sequence length="834" mass="96560">MDGAELKYMFIIESKALKEIEFVADFTGSEQIIIEQASSAQQNQSLSSGKNDKTAMIVKKDIAPQQVELVAKVRLLKNWKLKSKFRFTLKNPPIERQKEFLRKYLTEHKQKLDIVRKIFANIPFSLLPIDQAEQKLKEMNNHNFIDLEFEPSDSSVFDYNIDSPFDVIVHWRRPQEFLKADFAEGLMEPNVFYETIEPNDIKPGVLGDDWFLSAVAILAERPALIDRLFITDKINSSGIYRVKLCKNGEWVTVTVDDYFPCYPEGEPIFAKCHGNELWVMLLEKAYAKLHGNYYLLRGGFVNEALLDLTGCPSICYELDDEYVQHFIENGQFWELIKYFDDEGYLLSFSTSGEGRWIDNNQIQERQSAIDGEQADSIQINPLPRGQAFAVAQVKDVFGNQLLNLRSSLQHYDWKGDWSEKSSKWTQKIKDAVGPVFVQNQEDGDGTFWMSYQDTIKHFKCLNVCRIKNWEEVRIKGKFIRVQDIEDPNVEVVISKWYYSLDLHEQTRIFIGLHQEDERIKGVIQRRPYLDIGIAILKRTNDGVELVDLKDFVQDRQCEIEVNLDAGSYIILPRTTGCTLKRPENAQSLNLNLLTINGYLNELLESVLEEVFKKFDMLLNQELTYCEFKGFCECIGRSNLTEKEFQQDILGQFHSTSRGITVKGFKEYFKHLIQETKQNHGGSDEQIWQFLENLGYDRDLYSVRSRCFILTFHSAIEVSVTVRDAVQTDLDTRTNLLVIDKFGQELENKKGYKLFYTFSEQVHAYSYAVQNNIGKTVDITLDCSLSSNMLFSSKTNKITKRVESGHTEFMIHSMAMPNINKFVRSAKCIIKEINQ</sequence>
<evidence type="ECO:0000313" key="7">
    <source>
        <dbReference type="EMBL" id="CDW78018.1"/>
    </source>
</evidence>
<dbReference type="InterPro" id="IPR022684">
    <property type="entry name" value="Calpain_cysteine_protease"/>
</dbReference>
<evidence type="ECO:0000256" key="3">
    <source>
        <dbReference type="ARBA" id="ARBA00022801"/>
    </source>
</evidence>
<dbReference type="InterPro" id="IPR038765">
    <property type="entry name" value="Papain-like_cys_pep_sf"/>
</dbReference>
<name>A0A078AB47_STYLE</name>